<dbReference type="InterPro" id="IPR009057">
    <property type="entry name" value="Homeodomain-like_sf"/>
</dbReference>
<dbReference type="PANTHER" id="PTHR43280">
    <property type="entry name" value="ARAC-FAMILY TRANSCRIPTIONAL REGULATOR"/>
    <property type="match status" value="1"/>
</dbReference>
<evidence type="ECO:0000256" key="4">
    <source>
        <dbReference type="ARBA" id="ARBA00023163"/>
    </source>
</evidence>
<comment type="caution">
    <text evidence="6">The sequence shown here is derived from an EMBL/GenBank/DDBJ whole genome shotgun (WGS) entry which is preliminary data.</text>
</comment>
<dbReference type="InterPro" id="IPR018062">
    <property type="entry name" value="HTH_AraC-typ_CS"/>
</dbReference>
<dbReference type="InterPro" id="IPR003313">
    <property type="entry name" value="AraC-bd"/>
</dbReference>
<keyword evidence="4" id="KW-0804">Transcription</keyword>
<dbReference type="SMART" id="SM00342">
    <property type="entry name" value="HTH_ARAC"/>
    <property type="match status" value="1"/>
</dbReference>
<evidence type="ECO:0000256" key="3">
    <source>
        <dbReference type="ARBA" id="ARBA00023159"/>
    </source>
</evidence>
<dbReference type="Pfam" id="PF12833">
    <property type="entry name" value="HTH_18"/>
    <property type="match status" value="1"/>
</dbReference>
<dbReference type="InterPro" id="IPR037923">
    <property type="entry name" value="HTH-like"/>
</dbReference>
<dbReference type="SUPFAM" id="SSF46689">
    <property type="entry name" value="Homeodomain-like"/>
    <property type="match status" value="1"/>
</dbReference>
<gene>
    <name evidence="6" type="ORF">C1N32_13210</name>
</gene>
<dbReference type="PROSITE" id="PS01124">
    <property type="entry name" value="HTH_ARAC_FAMILY_2"/>
    <property type="match status" value="1"/>
</dbReference>
<dbReference type="SUPFAM" id="SSF51215">
    <property type="entry name" value="Regulatory protein AraC"/>
    <property type="match status" value="1"/>
</dbReference>
<evidence type="ECO:0000259" key="5">
    <source>
        <dbReference type="PROSITE" id="PS01124"/>
    </source>
</evidence>
<reference evidence="6 7" key="1">
    <citation type="submission" date="2018-01" db="EMBL/GenBank/DDBJ databases">
        <title>Draft genome sequences of six Vibrio diazotrophicus strains isolated from deep-sea sediments of the Baltic Sea.</title>
        <authorList>
            <person name="Castillo D."/>
            <person name="Vandieken V."/>
            <person name="Chiang O."/>
            <person name="Middelboe M."/>
        </authorList>
    </citation>
    <scope>NUCLEOTIDE SEQUENCE [LARGE SCALE GENOMIC DNA]</scope>
    <source>
        <strain evidence="6 7">60.27F</strain>
    </source>
</reference>
<keyword evidence="1" id="KW-0805">Transcription regulation</keyword>
<sequence>METTYHLKRHQRYPHLKFAYLDCHHYHDFGLHSHDYSELFLVISGKGNHLVSSHIYPLNPGDIFVINGDIEHAFQDVDKLRIINLMFEADAPFFETPSLRRLSGYQAMFKVEPIARQTSKYRSQLTLNGEQFSIVEQLIQTIGQEYDRAENGFETMLTSLMQQLAVTLARMYQQQTQDLPQTTMALGRALIFIEQNFTDGNMHSRDIAQAAFISQRQLERLFKQFLNTSPNLYLREMQLKYAHALLTNDNPMPIQQVAEQSGFSDSNYFSKCFKKKFALSPRQYIKQKRKPETEDTAHS</sequence>
<evidence type="ECO:0000313" key="7">
    <source>
        <dbReference type="Proteomes" id="UP000236449"/>
    </source>
</evidence>
<dbReference type="GO" id="GO:0043565">
    <property type="term" value="F:sequence-specific DNA binding"/>
    <property type="evidence" value="ECO:0007669"/>
    <property type="project" value="InterPro"/>
</dbReference>
<dbReference type="PRINTS" id="PR00032">
    <property type="entry name" value="HTHARAC"/>
</dbReference>
<dbReference type="Pfam" id="PF02311">
    <property type="entry name" value="AraC_binding"/>
    <property type="match status" value="1"/>
</dbReference>
<feature type="domain" description="HTH araC/xylS-type" evidence="5">
    <location>
        <begin position="187"/>
        <end position="287"/>
    </location>
</feature>
<dbReference type="GO" id="GO:0003700">
    <property type="term" value="F:DNA-binding transcription factor activity"/>
    <property type="evidence" value="ECO:0007669"/>
    <property type="project" value="InterPro"/>
</dbReference>
<dbReference type="OrthoDB" id="9803764at2"/>
<protein>
    <submittedName>
        <fullName evidence="6">AraC family transcriptional regulator</fullName>
    </submittedName>
</protein>
<accession>A0A2J8I1L1</accession>
<name>A0A2J8I1L1_VIBDI</name>
<dbReference type="InterPro" id="IPR014710">
    <property type="entry name" value="RmlC-like_jellyroll"/>
</dbReference>
<dbReference type="AlphaFoldDB" id="A0A2J8I1L1"/>
<dbReference type="PANTHER" id="PTHR43280:SF28">
    <property type="entry name" value="HTH-TYPE TRANSCRIPTIONAL ACTIVATOR RHAS"/>
    <property type="match status" value="1"/>
</dbReference>
<evidence type="ECO:0000256" key="1">
    <source>
        <dbReference type="ARBA" id="ARBA00023015"/>
    </source>
</evidence>
<dbReference type="InterPro" id="IPR018060">
    <property type="entry name" value="HTH_AraC"/>
</dbReference>
<dbReference type="EMBL" id="POSK01000008">
    <property type="protein sequence ID" value="PNI04383.1"/>
    <property type="molecule type" value="Genomic_DNA"/>
</dbReference>
<dbReference type="PROSITE" id="PS00041">
    <property type="entry name" value="HTH_ARAC_FAMILY_1"/>
    <property type="match status" value="1"/>
</dbReference>
<dbReference type="RefSeq" id="WP_102966452.1">
    <property type="nucleotide sequence ID" value="NZ_POSK01000008.1"/>
</dbReference>
<evidence type="ECO:0000313" key="6">
    <source>
        <dbReference type="EMBL" id="PNI04383.1"/>
    </source>
</evidence>
<keyword evidence="2" id="KW-0238">DNA-binding</keyword>
<organism evidence="6 7">
    <name type="scientific">Vibrio diazotrophicus</name>
    <dbReference type="NCBI Taxonomy" id="685"/>
    <lineage>
        <taxon>Bacteria</taxon>
        <taxon>Pseudomonadati</taxon>
        <taxon>Pseudomonadota</taxon>
        <taxon>Gammaproteobacteria</taxon>
        <taxon>Vibrionales</taxon>
        <taxon>Vibrionaceae</taxon>
        <taxon>Vibrio</taxon>
    </lineage>
</organism>
<dbReference type="Gene3D" id="1.10.10.60">
    <property type="entry name" value="Homeodomain-like"/>
    <property type="match status" value="1"/>
</dbReference>
<dbReference type="Proteomes" id="UP000236449">
    <property type="component" value="Unassembled WGS sequence"/>
</dbReference>
<keyword evidence="3" id="KW-0010">Activator</keyword>
<proteinExistence type="predicted"/>
<dbReference type="Gene3D" id="2.60.120.10">
    <property type="entry name" value="Jelly Rolls"/>
    <property type="match status" value="1"/>
</dbReference>
<evidence type="ECO:0000256" key="2">
    <source>
        <dbReference type="ARBA" id="ARBA00023125"/>
    </source>
</evidence>
<dbReference type="InterPro" id="IPR020449">
    <property type="entry name" value="Tscrpt_reg_AraC-type_HTH"/>
</dbReference>